<dbReference type="CDD" id="cd12148">
    <property type="entry name" value="fungal_TF_MHR"/>
    <property type="match status" value="1"/>
</dbReference>
<feature type="compositionally biased region" description="Polar residues" evidence="4">
    <location>
        <begin position="190"/>
        <end position="199"/>
    </location>
</feature>
<evidence type="ECO:0000256" key="1">
    <source>
        <dbReference type="ARBA" id="ARBA00004123"/>
    </source>
</evidence>
<dbReference type="Pfam" id="PF04082">
    <property type="entry name" value="Fungal_trans"/>
    <property type="match status" value="1"/>
</dbReference>
<dbReference type="GO" id="GO:0003677">
    <property type="term" value="F:DNA binding"/>
    <property type="evidence" value="ECO:0007669"/>
    <property type="project" value="InterPro"/>
</dbReference>
<comment type="subcellular location">
    <subcellularLocation>
        <location evidence="1">Nucleus</location>
    </subcellularLocation>
</comment>
<feature type="compositionally biased region" description="Polar residues" evidence="4">
    <location>
        <begin position="1"/>
        <end position="12"/>
    </location>
</feature>
<dbReference type="InterPro" id="IPR007219">
    <property type="entry name" value="XnlR_reg_dom"/>
</dbReference>
<dbReference type="RefSeq" id="XP_060277951.1">
    <property type="nucleotide sequence ID" value="XM_060429405.1"/>
</dbReference>
<accession>A0AAJ0BNU9</accession>
<gene>
    <name evidence="6" type="ORF">QBC33DRAFT_553402</name>
</gene>
<dbReference type="GO" id="GO:0005634">
    <property type="term" value="C:nucleus"/>
    <property type="evidence" value="ECO:0007669"/>
    <property type="project" value="UniProtKB-SubCell"/>
</dbReference>
<keyword evidence="7" id="KW-1185">Reference proteome</keyword>
<dbReference type="CDD" id="cd00067">
    <property type="entry name" value="GAL4"/>
    <property type="match status" value="1"/>
</dbReference>
<comment type="caution">
    <text evidence="6">The sequence shown here is derived from an EMBL/GenBank/DDBJ whole genome shotgun (WGS) entry which is preliminary data.</text>
</comment>
<dbReference type="SMART" id="SM00906">
    <property type="entry name" value="Fungal_trans"/>
    <property type="match status" value="1"/>
</dbReference>
<dbReference type="SUPFAM" id="SSF57701">
    <property type="entry name" value="Zn2/Cys6 DNA-binding domain"/>
    <property type="match status" value="1"/>
</dbReference>
<name>A0AAJ0BNU9_9PEZI</name>
<evidence type="ECO:0000313" key="6">
    <source>
        <dbReference type="EMBL" id="KAK1761738.1"/>
    </source>
</evidence>
<evidence type="ECO:0000256" key="2">
    <source>
        <dbReference type="ARBA" id="ARBA00022723"/>
    </source>
</evidence>
<evidence type="ECO:0000313" key="7">
    <source>
        <dbReference type="Proteomes" id="UP001244011"/>
    </source>
</evidence>
<dbReference type="GO" id="GO:0006351">
    <property type="term" value="P:DNA-templated transcription"/>
    <property type="evidence" value="ECO:0007669"/>
    <property type="project" value="InterPro"/>
</dbReference>
<dbReference type="PANTHER" id="PTHR31001">
    <property type="entry name" value="UNCHARACTERIZED TRANSCRIPTIONAL REGULATORY PROTEIN"/>
    <property type="match status" value="1"/>
</dbReference>
<feature type="compositionally biased region" description="Low complexity" evidence="4">
    <location>
        <begin position="160"/>
        <end position="177"/>
    </location>
</feature>
<evidence type="ECO:0000256" key="3">
    <source>
        <dbReference type="ARBA" id="ARBA00023242"/>
    </source>
</evidence>
<feature type="compositionally biased region" description="Polar residues" evidence="4">
    <location>
        <begin position="125"/>
        <end position="135"/>
    </location>
</feature>
<dbReference type="GO" id="GO:0000981">
    <property type="term" value="F:DNA-binding transcription factor activity, RNA polymerase II-specific"/>
    <property type="evidence" value="ECO:0007669"/>
    <property type="project" value="InterPro"/>
</dbReference>
<dbReference type="Gene3D" id="4.10.240.10">
    <property type="entry name" value="Zn(2)-C6 fungal-type DNA-binding domain"/>
    <property type="match status" value="1"/>
</dbReference>
<dbReference type="InterPro" id="IPR050613">
    <property type="entry name" value="Sec_Metabolite_Reg"/>
</dbReference>
<sequence length="804" mass="89116">MDMTPASSSSPVTAFDQAQAQAQAQRPASSTDDPPSLTPTHADHPEAALEAELVDRRRHKLQLSCTFCRRRKIRCDRQLPCQTCVSKGIALSCTYKPGPQRKGTATATVGERIRELEALVRSLVHQQQQAPQTPAVSPFTDPPTHSFGGADTPLQDVSVGTSPTRGPSSGGITPISSADDDAVTGRLTASPLTRGSSVLPSKPAPSEHGSIPRRMHSHDVKYVSSVHWAAVLDSISELKDHYEKEKEEEVRTLANDDYMPRYSPGPRLLYEPVQATKAEILASIPARPAVDHMVGRYFNAQGVVPAFLHSGQFLREYESFWKDPVAAPLAWIGLLFSIMCVSTQYHRLAEGPTDPEALMRAYLFRDRTVHCLVLGQFTRGGPHVLETMINNIGSEVFLSKDPDIGLWLLLGMVVQIALSLGYHRDPSNLPNMSPFTGEMRRRVWAAVVQMDLRLSIQMGLPRLLKSQQCDTAEPRNLLDSDFDEATVELPPSRPETEVTPVLYGLAKNRIDSISGLIGDLVADTREHPYSEILELHRKLQEAEASLPPIFRWQPISQSFMVLPQIVLYRVWLQLAVQRLVIWLHRKYLAPSYAQEQYEHSRSACVQAAIKILEFQQLIDEETQPDGQLYPVRRMQSSMIQSVFLLGMSVLCYYMQLAKTSPDVPLDRDTGARIRGLLRNTYPMWLRSSTVSRDAREAVEHLRLLLGLGRGQQEHEEGTPLAQEASPQFASVSVPQDAAISLDQASWVAYQECIANFPVAFDADFIALDVPETSPAMGASMTGSLFADTAELDTGWMAPRPFSGA</sequence>
<dbReference type="AlphaFoldDB" id="A0AAJ0BNU9"/>
<dbReference type="EMBL" id="MU839053">
    <property type="protein sequence ID" value="KAK1761738.1"/>
    <property type="molecule type" value="Genomic_DNA"/>
</dbReference>
<evidence type="ECO:0000256" key="4">
    <source>
        <dbReference type="SAM" id="MobiDB-lite"/>
    </source>
</evidence>
<dbReference type="GeneID" id="85312592"/>
<protein>
    <recommendedName>
        <fullName evidence="5">Zn(2)-C6 fungal-type domain-containing protein</fullName>
    </recommendedName>
</protein>
<keyword evidence="2" id="KW-0479">Metal-binding</keyword>
<dbReference type="Pfam" id="PF00172">
    <property type="entry name" value="Zn_clus"/>
    <property type="match status" value="1"/>
</dbReference>
<dbReference type="Proteomes" id="UP001244011">
    <property type="component" value="Unassembled WGS sequence"/>
</dbReference>
<dbReference type="PROSITE" id="PS00463">
    <property type="entry name" value="ZN2_CY6_FUNGAL_1"/>
    <property type="match status" value="1"/>
</dbReference>
<dbReference type="PROSITE" id="PS50048">
    <property type="entry name" value="ZN2_CY6_FUNGAL_2"/>
    <property type="match status" value="1"/>
</dbReference>
<dbReference type="GO" id="GO:0008270">
    <property type="term" value="F:zinc ion binding"/>
    <property type="evidence" value="ECO:0007669"/>
    <property type="project" value="InterPro"/>
</dbReference>
<keyword evidence="3" id="KW-0539">Nucleus</keyword>
<dbReference type="SMART" id="SM00066">
    <property type="entry name" value="GAL4"/>
    <property type="match status" value="1"/>
</dbReference>
<feature type="region of interest" description="Disordered" evidence="4">
    <location>
        <begin position="1"/>
        <end position="42"/>
    </location>
</feature>
<dbReference type="InterPro" id="IPR001138">
    <property type="entry name" value="Zn2Cys6_DnaBD"/>
</dbReference>
<evidence type="ECO:0000259" key="5">
    <source>
        <dbReference type="PROSITE" id="PS50048"/>
    </source>
</evidence>
<organism evidence="6 7">
    <name type="scientific">Phialemonium atrogriseum</name>
    <dbReference type="NCBI Taxonomy" id="1093897"/>
    <lineage>
        <taxon>Eukaryota</taxon>
        <taxon>Fungi</taxon>
        <taxon>Dikarya</taxon>
        <taxon>Ascomycota</taxon>
        <taxon>Pezizomycotina</taxon>
        <taxon>Sordariomycetes</taxon>
        <taxon>Sordariomycetidae</taxon>
        <taxon>Cephalothecales</taxon>
        <taxon>Cephalothecaceae</taxon>
        <taxon>Phialemonium</taxon>
    </lineage>
</organism>
<feature type="domain" description="Zn(2)-C6 fungal-type" evidence="5">
    <location>
        <begin position="64"/>
        <end position="95"/>
    </location>
</feature>
<reference evidence="6" key="1">
    <citation type="submission" date="2023-06" db="EMBL/GenBank/DDBJ databases">
        <title>Genome-scale phylogeny and comparative genomics of the fungal order Sordariales.</title>
        <authorList>
            <consortium name="Lawrence Berkeley National Laboratory"/>
            <person name="Hensen N."/>
            <person name="Bonometti L."/>
            <person name="Westerberg I."/>
            <person name="Brannstrom I.O."/>
            <person name="Guillou S."/>
            <person name="Cros-Aarteil S."/>
            <person name="Calhoun S."/>
            <person name="Haridas S."/>
            <person name="Kuo A."/>
            <person name="Mondo S."/>
            <person name="Pangilinan J."/>
            <person name="Riley R."/>
            <person name="Labutti K."/>
            <person name="Andreopoulos B."/>
            <person name="Lipzen A."/>
            <person name="Chen C."/>
            <person name="Yanf M."/>
            <person name="Daum C."/>
            <person name="Ng V."/>
            <person name="Clum A."/>
            <person name="Steindorff A."/>
            <person name="Ohm R."/>
            <person name="Martin F."/>
            <person name="Silar P."/>
            <person name="Natvig D."/>
            <person name="Lalanne C."/>
            <person name="Gautier V."/>
            <person name="Ament-Velasquez S.L."/>
            <person name="Kruys A."/>
            <person name="Hutchinson M.I."/>
            <person name="Powell A.J."/>
            <person name="Barry K."/>
            <person name="Miller A.N."/>
            <person name="Grigoriev I.V."/>
            <person name="Debuchy R."/>
            <person name="Gladieux P."/>
            <person name="Thoren M.H."/>
            <person name="Johannesson H."/>
        </authorList>
    </citation>
    <scope>NUCLEOTIDE SEQUENCE</scope>
    <source>
        <strain evidence="6">8032-3</strain>
    </source>
</reference>
<feature type="region of interest" description="Disordered" evidence="4">
    <location>
        <begin position="125"/>
        <end position="212"/>
    </location>
</feature>
<proteinExistence type="predicted"/>
<dbReference type="InterPro" id="IPR036864">
    <property type="entry name" value="Zn2-C6_fun-type_DNA-bd_sf"/>
</dbReference>
<dbReference type="PANTHER" id="PTHR31001:SF74">
    <property type="entry name" value="ZN(II)2CYS6 TRANSCRIPTION FACTOR (EUROFUNG)"/>
    <property type="match status" value="1"/>
</dbReference>